<evidence type="ECO:0000313" key="2">
    <source>
        <dbReference type="EMBL" id="MEZ8081617.1"/>
    </source>
</evidence>
<sequence length="338" mass="39503">MTPHEQLREQLLNACLINNDQDSHDSTVRLRIFALLDPSHNEQLIAAVQGMSSSHRCLFEGEDYDEFEEESPWIATLNPEEPLLDWLLQETFGQQQAIYIVSHEGIDALFTAFQRMKEIVEPSGELIYFRFYDGSTLNRYLPVLSEGQRREFFSSVTTLFAEEGENGFFQYSLNHDASLNWAAHGEIKEAGIYPLPGIQTEEYDPELPWFFSEEQLQFPLLTHRDELIDDLIEYLEYEEIDAIHFYPKGFLRAMINQGIEHCFHYSILDLAHIRLFINIMWTINPQFHLQPIIHHVLSESVPTDTKFDTLLSDEFEETWVRAGAEKYSEWWPEEGATQ</sequence>
<accession>A0ABV4L1N0</accession>
<dbReference type="Proteomes" id="UP001569154">
    <property type="component" value="Unassembled WGS sequence"/>
</dbReference>
<keyword evidence="3" id="KW-1185">Reference proteome</keyword>
<evidence type="ECO:0000313" key="3">
    <source>
        <dbReference type="Proteomes" id="UP001569154"/>
    </source>
</evidence>
<proteinExistence type="predicted"/>
<reference evidence="2 3" key="1">
    <citation type="submission" date="2024-06" db="EMBL/GenBank/DDBJ databases">
        <authorList>
            <person name="Steensen K."/>
            <person name="Seneca J."/>
            <person name="Bartlau N."/>
            <person name="Yu A.X."/>
            <person name="Polz M.F."/>
        </authorList>
    </citation>
    <scope>NUCLEOTIDE SEQUENCE [LARGE SCALE GENOMIC DNA]</scope>
    <source>
        <strain evidence="2 3">1F260</strain>
    </source>
</reference>
<evidence type="ECO:0000259" key="1">
    <source>
        <dbReference type="Pfam" id="PF13503"/>
    </source>
</evidence>
<feature type="domain" description="DUF4123" evidence="1">
    <location>
        <begin position="32"/>
        <end position="150"/>
    </location>
</feature>
<comment type="caution">
    <text evidence="2">The sequence shown here is derived from an EMBL/GenBank/DDBJ whole genome shotgun (WGS) entry which is preliminary data.</text>
</comment>
<dbReference type="InterPro" id="IPR025391">
    <property type="entry name" value="DUF4123"/>
</dbReference>
<organism evidence="2 3">
    <name type="scientific">Enterovibrio norvegicus</name>
    <dbReference type="NCBI Taxonomy" id="188144"/>
    <lineage>
        <taxon>Bacteria</taxon>
        <taxon>Pseudomonadati</taxon>
        <taxon>Pseudomonadota</taxon>
        <taxon>Gammaproteobacteria</taxon>
        <taxon>Vibrionales</taxon>
        <taxon>Vibrionaceae</taxon>
        <taxon>Enterovibrio</taxon>
    </lineage>
</organism>
<name>A0ABV4L1N0_9GAMM</name>
<gene>
    <name evidence="2" type="ORF">ACED35_10860</name>
</gene>
<protein>
    <submittedName>
        <fullName evidence="2">DUF4123 domain-containing protein</fullName>
    </submittedName>
</protein>
<dbReference type="EMBL" id="JBGONM010000022">
    <property type="protein sequence ID" value="MEZ8081617.1"/>
    <property type="molecule type" value="Genomic_DNA"/>
</dbReference>
<dbReference type="Pfam" id="PF13503">
    <property type="entry name" value="DUF4123"/>
    <property type="match status" value="1"/>
</dbReference>
<dbReference type="RefSeq" id="WP_017012033.1">
    <property type="nucleotide sequence ID" value="NZ_AJYF02000081.1"/>
</dbReference>